<dbReference type="Proteomes" id="UP000789524">
    <property type="component" value="Unassembled WGS sequence"/>
</dbReference>
<proteinExistence type="predicted"/>
<evidence type="ECO:0000313" key="6">
    <source>
        <dbReference type="Proteomes" id="UP000789524"/>
    </source>
</evidence>
<feature type="transmembrane region" description="Helical" evidence="2">
    <location>
        <begin position="1143"/>
        <end position="1161"/>
    </location>
</feature>
<dbReference type="PANTHER" id="PTHR48021:SF1">
    <property type="entry name" value="GH07001P-RELATED"/>
    <property type="match status" value="1"/>
</dbReference>
<protein>
    <submittedName>
        <fullName evidence="5">(African queen) hypothetical protein</fullName>
    </submittedName>
</protein>
<organism evidence="5 6">
    <name type="scientific">Danaus chrysippus</name>
    <name type="common">African queen</name>
    <dbReference type="NCBI Taxonomy" id="151541"/>
    <lineage>
        <taxon>Eukaryota</taxon>
        <taxon>Metazoa</taxon>
        <taxon>Ecdysozoa</taxon>
        <taxon>Arthropoda</taxon>
        <taxon>Hexapoda</taxon>
        <taxon>Insecta</taxon>
        <taxon>Pterygota</taxon>
        <taxon>Neoptera</taxon>
        <taxon>Endopterygota</taxon>
        <taxon>Lepidoptera</taxon>
        <taxon>Glossata</taxon>
        <taxon>Ditrysia</taxon>
        <taxon>Papilionoidea</taxon>
        <taxon>Nymphalidae</taxon>
        <taxon>Danainae</taxon>
        <taxon>Danaini</taxon>
        <taxon>Danaina</taxon>
        <taxon>Danaus</taxon>
        <taxon>Anosia</taxon>
    </lineage>
</organism>
<dbReference type="SMART" id="SM00451">
    <property type="entry name" value="ZnF_U1"/>
    <property type="match status" value="7"/>
</dbReference>
<feature type="domain" description="C2H2-type" evidence="3">
    <location>
        <begin position="785"/>
        <end position="810"/>
    </location>
</feature>
<dbReference type="InterPro" id="IPR050549">
    <property type="entry name" value="MFS_Trehalose_Transporter"/>
</dbReference>
<dbReference type="InterPro" id="IPR003604">
    <property type="entry name" value="Matrin/U1-like-C_Znf_C2H2"/>
</dbReference>
<accession>A0A8J2R1B8</accession>
<keyword evidence="2" id="KW-1133">Transmembrane helix</keyword>
<feature type="domain" description="U1-type" evidence="4">
    <location>
        <begin position="827"/>
        <end position="860"/>
    </location>
</feature>
<dbReference type="PANTHER" id="PTHR48021">
    <property type="match status" value="1"/>
</dbReference>
<dbReference type="SMART" id="SM00355">
    <property type="entry name" value="ZnF_C2H2"/>
    <property type="match status" value="5"/>
</dbReference>
<dbReference type="GO" id="GO:0008270">
    <property type="term" value="F:zinc ion binding"/>
    <property type="evidence" value="ECO:0007669"/>
    <property type="project" value="InterPro"/>
</dbReference>
<feature type="region of interest" description="Disordered" evidence="1">
    <location>
        <begin position="174"/>
        <end position="199"/>
    </location>
</feature>
<feature type="domain" description="U1-type" evidence="4">
    <location>
        <begin position="782"/>
        <end position="817"/>
    </location>
</feature>
<dbReference type="GO" id="GO:0022857">
    <property type="term" value="F:transmembrane transporter activity"/>
    <property type="evidence" value="ECO:0007669"/>
    <property type="project" value="TreeGrafter"/>
</dbReference>
<evidence type="ECO:0000259" key="3">
    <source>
        <dbReference type="SMART" id="SM00355"/>
    </source>
</evidence>
<dbReference type="OrthoDB" id="7411278at2759"/>
<feature type="domain" description="C2H2-type" evidence="3">
    <location>
        <begin position="489"/>
        <end position="512"/>
    </location>
</feature>
<sequence length="1351" mass="155663">MSTLQNPWPHISSETSEKYEKCRNITEEIYKRINITFEIKKLETDAQSDLSDQSDIDSNELSNETDLFACDKSSISSSTELEKLEHGSAACEKYINNNNIEEKRKVVYRRPKKRFRKRVKKQPFKHDSDGSSDEALPLSRVAIDYRDRAPPSPCHAVMGVPSIVITPIDLKKFKSPSPDKKVSRKIEKKDSIDNPSIEKNIDNDDVRDNTIDKEKSLDWRCSLCSLCFRGERGLSKMSATYIIPLDEIDLGLLPNTYSPKRNMPLWSLNNEQCEFRISYNPSEDRSDKDASTNKQDLKTTMCHICKIDVPVKYLQEHRDGVKHKAYLKIANTALERLKDEINNNVYSEERNSLKYFCPHCTTVTEVCDRQKHDNSTDHKNAVLIDRYITNFLDFYTNSTDNVKNTLESQVAQSKPADKLLNAIQNTKPIDVLNNFDMENYLNVLKYKHKMTTNIKVISKGILQIDIDGSKLEIDEDNFHGILNRDGGCVECIVCKEIFRTENKYIHIRGSKHAYRVTMPIIDINCIREIYPSWYHCILCNTITENYSTHIALDSNHSKNFNTAFKYFNFQGNVTSLDNLKPNNDHLNDNKSFVLNKTSIDGSVITNDSTENHTCKYCNIQLKRRSKRKHSLTSRHIWNTKSPYHYLYTVNTSTCRVCNIDDNNVESHVDSENHKQKYREYLSENRLVSIDLDKFFCMVCFDVVMIRNELLHTYNPNHKKQMDSVKDAENYYCAMCDKSIKNDKNGIKLHNESKEHRKNIATFKYIYATITETDDMLLSTDSKVDLKCTLCDILVANNNNSVEIHTQSWKHIEKYRELLKDNIMEVKENILCCNVCNIYITNKACLTHMRGKKHIKKLRLHNEKLNNTNIIKETNTNESDGQNNENSINNPGINTNGINAITTVDEINKIYNSEIHLNETNDMKINVISTIRNEPGINMNEAIENEPGINMNEAIGDEPGININEATINKPRRNMNEAIRNEPVIDMNEAIGDEPGITMNEAKRNETGINMNEAIKNEPGVNIEKNEENKANIHDNVNKINDSDVNLLDEKVNKFMQLFKTTEENGQILCKACKLLICSTVWMQFFLTGLSVGATTVMVPQLKREQSTEIDPELISWLYSTTSFTTLPWVFILPYFTSLTGRKFPQIVNSVITTTSFVILYFSSKIKHIIISEIIQGYFHAANITFMVVILTDYSSVKYRGLFLGMKSANFFWGMWVANAIESPVWLASKGRIEKCKNSFKWIHGGNKDLERELQELISDEPKIKYERIRFIDMISAPEFYKPLFLSLIAIAHYHFSAKMLKYNMTNEVVVMTLFTICGNFLPVSEVKYGRMNTQGRVVKLVVESEKIFISD</sequence>
<evidence type="ECO:0000256" key="2">
    <source>
        <dbReference type="SAM" id="Phobius"/>
    </source>
</evidence>
<dbReference type="Gene3D" id="3.30.160.60">
    <property type="entry name" value="Classic Zinc Finger"/>
    <property type="match status" value="1"/>
</dbReference>
<feature type="domain" description="U1-type" evidence="4">
    <location>
        <begin position="486"/>
        <end position="519"/>
    </location>
</feature>
<feature type="domain" description="U1-type" evidence="4">
    <location>
        <begin position="649"/>
        <end position="680"/>
    </location>
</feature>
<feature type="domain" description="C2H2-type" evidence="3">
    <location>
        <begin position="830"/>
        <end position="853"/>
    </location>
</feature>
<name>A0A8J2R1B8_9NEOP</name>
<feature type="transmembrane region" description="Helical" evidence="2">
    <location>
        <begin position="1210"/>
        <end position="1228"/>
    </location>
</feature>
<dbReference type="InterPro" id="IPR013087">
    <property type="entry name" value="Znf_C2H2_type"/>
</dbReference>
<feature type="domain" description="C2H2-type" evidence="3">
    <location>
        <begin position="300"/>
        <end position="323"/>
    </location>
</feature>
<keyword evidence="2" id="KW-0812">Transmembrane</keyword>
<comment type="caution">
    <text evidence="5">The sequence shown here is derived from an EMBL/GenBank/DDBJ whole genome shotgun (WGS) entry which is preliminary data.</text>
</comment>
<gene>
    <name evidence="5" type="ORF">DCHRY22_LOCUS12428</name>
</gene>
<dbReference type="GO" id="GO:0003676">
    <property type="term" value="F:nucleic acid binding"/>
    <property type="evidence" value="ECO:0007669"/>
    <property type="project" value="InterPro"/>
</dbReference>
<dbReference type="EMBL" id="CAKASE010000076">
    <property type="protein sequence ID" value="CAG9577614.1"/>
    <property type="molecule type" value="Genomic_DNA"/>
</dbReference>
<feature type="compositionally biased region" description="Basic and acidic residues" evidence="1">
    <location>
        <begin position="174"/>
        <end position="192"/>
    </location>
</feature>
<feature type="domain" description="U1-type" evidence="4">
    <location>
        <begin position="609"/>
        <end position="642"/>
    </location>
</feature>
<reference evidence="5" key="1">
    <citation type="submission" date="2021-09" db="EMBL/GenBank/DDBJ databases">
        <authorList>
            <person name="Martin H S."/>
        </authorList>
    </citation>
    <scope>NUCLEOTIDE SEQUENCE</scope>
</reference>
<feature type="transmembrane region" description="Helical" evidence="2">
    <location>
        <begin position="1113"/>
        <end position="1131"/>
    </location>
</feature>
<dbReference type="Gene3D" id="1.20.1250.20">
    <property type="entry name" value="MFS general substrate transporter like domains"/>
    <property type="match status" value="2"/>
</dbReference>
<evidence type="ECO:0000256" key="1">
    <source>
        <dbReference type="SAM" id="MobiDB-lite"/>
    </source>
</evidence>
<evidence type="ECO:0000259" key="4">
    <source>
        <dbReference type="SMART" id="SM00451"/>
    </source>
</evidence>
<dbReference type="GO" id="GO:0016020">
    <property type="term" value="C:membrane"/>
    <property type="evidence" value="ECO:0007669"/>
    <property type="project" value="TreeGrafter"/>
</dbReference>
<dbReference type="InterPro" id="IPR036259">
    <property type="entry name" value="MFS_trans_sf"/>
</dbReference>
<keyword evidence="6" id="KW-1185">Reference proteome</keyword>
<evidence type="ECO:0000313" key="5">
    <source>
        <dbReference type="EMBL" id="CAG9577614.1"/>
    </source>
</evidence>
<feature type="transmembrane region" description="Helical" evidence="2">
    <location>
        <begin position="1080"/>
        <end position="1101"/>
    </location>
</feature>
<feature type="transmembrane region" description="Helical" evidence="2">
    <location>
        <begin position="1173"/>
        <end position="1190"/>
    </location>
</feature>
<keyword evidence="2" id="KW-0472">Membrane</keyword>
<feature type="domain" description="U1-type" evidence="4">
    <location>
        <begin position="727"/>
        <end position="762"/>
    </location>
</feature>
<dbReference type="SUPFAM" id="SSF103473">
    <property type="entry name" value="MFS general substrate transporter"/>
    <property type="match status" value="1"/>
</dbReference>
<feature type="domain" description="U1-type" evidence="4">
    <location>
        <begin position="691"/>
        <end position="724"/>
    </location>
</feature>
<feature type="domain" description="C2H2-type" evidence="3">
    <location>
        <begin position="612"/>
        <end position="635"/>
    </location>
</feature>